<dbReference type="Gene3D" id="2.160.20.10">
    <property type="entry name" value="Single-stranded right-handed beta-helix, Pectin lyase-like"/>
    <property type="match status" value="1"/>
</dbReference>
<dbReference type="GO" id="GO:0005576">
    <property type="term" value="C:extracellular region"/>
    <property type="evidence" value="ECO:0007669"/>
    <property type="project" value="TreeGrafter"/>
</dbReference>
<feature type="active site" evidence="10">
    <location>
        <position position="231"/>
    </location>
</feature>
<proteinExistence type="inferred from homology"/>
<keyword evidence="8" id="KW-0961">Cell wall biogenesis/degradation</keyword>
<keyword evidence="6" id="KW-1015">Disulfide bond</keyword>
<dbReference type="PROSITE" id="PS00502">
    <property type="entry name" value="POLYGALACTURONASE"/>
    <property type="match status" value="1"/>
</dbReference>
<dbReference type="AlphaFoldDB" id="A0AAD7HCD4"/>
<dbReference type="EMBL" id="JARKIB010000276">
    <property type="protein sequence ID" value="KAJ7717474.1"/>
    <property type="molecule type" value="Genomic_DNA"/>
</dbReference>
<keyword evidence="4" id="KW-0677">Repeat</keyword>
<comment type="catalytic activity">
    <reaction evidence="9">
        <text>(1,4-alpha-D-galacturonosyl)n+m + H2O = (1,4-alpha-D-galacturonosyl)n + (1,4-alpha-D-galacturonosyl)m.</text>
        <dbReference type="EC" id="3.2.1.15"/>
    </reaction>
</comment>
<comment type="similarity">
    <text evidence="1 11">Belongs to the glycosyl hydrolase 28 family.</text>
</comment>
<evidence type="ECO:0000256" key="10">
    <source>
        <dbReference type="PROSITE-ProRule" id="PRU10052"/>
    </source>
</evidence>
<dbReference type="GO" id="GO:0016829">
    <property type="term" value="F:lyase activity"/>
    <property type="evidence" value="ECO:0007669"/>
    <property type="project" value="UniProtKB-KW"/>
</dbReference>
<dbReference type="InterPro" id="IPR050434">
    <property type="entry name" value="Glycosyl_hydrlase_28"/>
</dbReference>
<name>A0AAD7HCD4_9AGAR</name>
<dbReference type="InterPro" id="IPR011050">
    <property type="entry name" value="Pectin_lyase_fold/virulence"/>
</dbReference>
<evidence type="ECO:0000256" key="1">
    <source>
        <dbReference type="ARBA" id="ARBA00008834"/>
    </source>
</evidence>
<dbReference type="EC" id="3.2.1.15" evidence="2"/>
<organism evidence="13 14">
    <name type="scientific">Mycena metata</name>
    <dbReference type="NCBI Taxonomy" id="1033252"/>
    <lineage>
        <taxon>Eukaryota</taxon>
        <taxon>Fungi</taxon>
        <taxon>Dikarya</taxon>
        <taxon>Basidiomycota</taxon>
        <taxon>Agaricomycotina</taxon>
        <taxon>Agaricomycetes</taxon>
        <taxon>Agaricomycetidae</taxon>
        <taxon>Agaricales</taxon>
        <taxon>Marasmiineae</taxon>
        <taxon>Mycenaceae</taxon>
        <taxon>Mycena</taxon>
    </lineage>
</organism>
<evidence type="ECO:0000256" key="9">
    <source>
        <dbReference type="ARBA" id="ARBA00034074"/>
    </source>
</evidence>
<dbReference type="Pfam" id="PF00295">
    <property type="entry name" value="Glyco_hydro_28"/>
    <property type="match status" value="1"/>
</dbReference>
<keyword evidence="13" id="KW-0456">Lyase</keyword>
<keyword evidence="7 11" id="KW-0326">Glycosidase</keyword>
<dbReference type="PANTHER" id="PTHR31884:SF1">
    <property type="entry name" value="POLYGALACTURONASE"/>
    <property type="match status" value="1"/>
</dbReference>
<feature type="signal peptide" evidence="12">
    <location>
        <begin position="1"/>
        <end position="16"/>
    </location>
</feature>
<comment type="caution">
    <text evidence="13">The sequence shown here is derived from an EMBL/GenBank/DDBJ whole genome shotgun (WGS) entry which is preliminary data.</text>
</comment>
<dbReference type="InterPro" id="IPR012334">
    <property type="entry name" value="Pectin_lyas_fold"/>
</dbReference>
<keyword evidence="14" id="KW-1185">Reference proteome</keyword>
<evidence type="ECO:0000256" key="11">
    <source>
        <dbReference type="RuleBase" id="RU361169"/>
    </source>
</evidence>
<evidence type="ECO:0000256" key="4">
    <source>
        <dbReference type="ARBA" id="ARBA00022737"/>
    </source>
</evidence>
<dbReference type="Proteomes" id="UP001215598">
    <property type="component" value="Unassembled WGS sequence"/>
</dbReference>
<dbReference type="GO" id="GO:0071555">
    <property type="term" value="P:cell wall organization"/>
    <property type="evidence" value="ECO:0007669"/>
    <property type="project" value="UniProtKB-KW"/>
</dbReference>
<sequence length="389" mass="39832">MLTLGVICALLASAFALDTDLPAPTVKRCTGTISSLADVAAAQVCTTIIINSFTVPGGQIFTINAATGATITMAGDVTFGFAEWAGPLMLVSGQNVTFNGNGHTLFGQGDLYWMRDGLGGNGGVTKPAPFIRVNNAGSFSNVRILNAPERSVAVKGSPVTISGIMIDNSLGDLPNSRSNGLPAGHNTDGFGISNANNVIIQNSSVHNQDDCLAVNGGTNITFQNNVCVGGHGISIGSIASNVVNNVHITENTVMSNTNGLRIKTDATATASTVSNIVYTNNKLSGITEFGVLIDQSYPDTLGLCFFFILFPVPCVQPSWLIGTPGTGVVINGVTFSGTNTISVTSVAKRVSVNCGSTSSCVGTWNFAALTVTGGAAGTIRDAPVTGGLF</sequence>
<dbReference type="InterPro" id="IPR006626">
    <property type="entry name" value="PbH1"/>
</dbReference>
<accession>A0AAD7HCD4</accession>
<evidence type="ECO:0000256" key="3">
    <source>
        <dbReference type="ARBA" id="ARBA00022729"/>
    </source>
</evidence>
<evidence type="ECO:0000256" key="5">
    <source>
        <dbReference type="ARBA" id="ARBA00022801"/>
    </source>
</evidence>
<evidence type="ECO:0000313" key="13">
    <source>
        <dbReference type="EMBL" id="KAJ7717474.1"/>
    </source>
</evidence>
<evidence type="ECO:0000313" key="14">
    <source>
        <dbReference type="Proteomes" id="UP001215598"/>
    </source>
</evidence>
<evidence type="ECO:0000256" key="2">
    <source>
        <dbReference type="ARBA" id="ARBA00012736"/>
    </source>
</evidence>
<dbReference type="GO" id="GO:0045490">
    <property type="term" value="P:pectin catabolic process"/>
    <property type="evidence" value="ECO:0007669"/>
    <property type="project" value="TreeGrafter"/>
</dbReference>
<dbReference type="GO" id="GO:0004650">
    <property type="term" value="F:polygalacturonase activity"/>
    <property type="evidence" value="ECO:0007669"/>
    <property type="project" value="UniProtKB-EC"/>
</dbReference>
<evidence type="ECO:0000256" key="8">
    <source>
        <dbReference type="ARBA" id="ARBA00023316"/>
    </source>
</evidence>
<dbReference type="InterPro" id="IPR000743">
    <property type="entry name" value="Glyco_hydro_28"/>
</dbReference>
<evidence type="ECO:0000256" key="12">
    <source>
        <dbReference type="SAM" id="SignalP"/>
    </source>
</evidence>
<evidence type="ECO:0000256" key="7">
    <source>
        <dbReference type="ARBA" id="ARBA00023295"/>
    </source>
</evidence>
<keyword evidence="3 12" id="KW-0732">Signal</keyword>
<gene>
    <name evidence="13" type="ORF">B0H16DRAFT_1897975</name>
</gene>
<evidence type="ECO:0000256" key="6">
    <source>
        <dbReference type="ARBA" id="ARBA00023157"/>
    </source>
</evidence>
<keyword evidence="5 11" id="KW-0378">Hydrolase</keyword>
<dbReference type="SUPFAM" id="SSF51126">
    <property type="entry name" value="Pectin lyase-like"/>
    <property type="match status" value="1"/>
</dbReference>
<feature type="chain" id="PRO_5042081532" description="endo-polygalacturonase" evidence="12">
    <location>
        <begin position="17"/>
        <end position="389"/>
    </location>
</feature>
<reference evidence="13" key="1">
    <citation type="submission" date="2023-03" db="EMBL/GenBank/DDBJ databases">
        <title>Massive genome expansion in bonnet fungi (Mycena s.s.) driven by repeated elements and novel gene families across ecological guilds.</title>
        <authorList>
            <consortium name="Lawrence Berkeley National Laboratory"/>
            <person name="Harder C.B."/>
            <person name="Miyauchi S."/>
            <person name="Viragh M."/>
            <person name="Kuo A."/>
            <person name="Thoen E."/>
            <person name="Andreopoulos B."/>
            <person name="Lu D."/>
            <person name="Skrede I."/>
            <person name="Drula E."/>
            <person name="Henrissat B."/>
            <person name="Morin E."/>
            <person name="Kohler A."/>
            <person name="Barry K."/>
            <person name="LaButti K."/>
            <person name="Morin E."/>
            <person name="Salamov A."/>
            <person name="Lipzen A."/>
            <person name="Mereny Z."/>
            <person name="Hegedus B."/>
            <person name="Baldrian P."/>
            <person name="Stursova M."/>
            <person name="Weitz H."/>
            <person name="Taylor A."/>
            <person name="Grigoriev I.V."/>
            <person name="Nagy L.G."/>
            <person name="Martin F."/>
            <person name="Kauserud H."/>
        </authorList>
    </citation>
    <scope>NUCLEOTIDE SEQUENCE</scope>
    <source>
        <strain evidence="13">CBHHK182m</strain>
    </source>
</reference>
<dbReference type="PANTHER" id="PTHR31884">
    <property type="entry name" value="POLYGALACTURONASE"/>
    <property type="match status" value="1"/>
</dbReference>
<dbReference type="SMART" id="SM00710">
    <property type="entry name" value="PbH1"/>
    <property type="match status" value="6"/>
</dbReference>
<protein>
    <recommendedName>
        <fullName evidence="2">endo-polygalacturonase</fullName>
        <ecNumber evidence="2">3.2.1.15</ecNumber>
    </recommendedName>
</protein>